<dbReference type="Proteomes" id="UP001152799">
    <property type="component" value="Chromosome 11"/>
</dbReference>
<accession>A0A9N9MKG7</accession>
<keyword evidence="1" id="KW-1133">Transmembrane helix</keyword>
<keyword evidence="1" id="KW-0472">Membrane</keyword>
<evidence type="ECO:0000313" key="2">
    <source>
        <dbReference type="EMBL" id="CAG9762146.1"/>
    </source>
</evidence>
<sequence>MKNLRNQPTKTELVENTVSHISMFSWKTSEGKILELFACKEEGEDEKLIFPKFQFFSVGNNNMKNLGNQPTTTVFIILLNFLNLTISFKFLMNSSQIFPNSRANSQ</sequence>
<name>A0A9N9MKG7_9CUCU</name>
<dbReference type="EMBL" id="OU892287">
    <property type="protein sequence ID" value="CAG9762146.1"/>
    <property type="molecule type" value="Genomic_DNA"/>
</dbReference>
<evidence type="ECO:0000256" key="1">
    <source>
        <dbReference type="SAM" id="Phobius"/>
    </source>
</evidence>
<reference evidence="2" key="1">
    <citation type="submission" date="2022-01" db="EMBL/GenBank/DDBJ databases">
        <authorList>
            <person name="King R."/>
        </authorList>
    </citation>
    <scope>NUCLEOTIDE SEQUENCE</scope>
</reference>
<gene>
    <name evidence="2" type="ORF">CEUTPL_LOCUS2830</name>
</gene>
<evidence type="ECO:0000313" key="3">
    <source>
        <dbReference type="Proteomes" id="UP001152799"/>
    </source>
</evidence>
<keyword evidence="1" id="KW-0812">Transmembrane</keyword>
<organism evidence="2 3">
    <name type="scientific">Ceutorhynchus assimilis</name>
    <name type="common">cabbage seed weevil</name>
    <dbReference type="NCBI Taxonomy" id="467358"/>
    <lineage>
        <taxon>Eukaryota</taxon>
        <taxon>Metazoa</taxon>
        <taxon>Ecdysozoa</taxon>
        <taxon>Arthropoda</taxon>
        <taxon>Hexapoda</taxon>
        <taxon>Insecta</taxon>
        <taxon>Pterygota</taxon>
        <taxon>Neoptera</taxon>
        <taxon>Endopterygota</taxon>
        <taxon>Coleoptera</taxon>
        <taxon>Polyphaga</taxon>
        <taxon>Cucujiformia</taxon>
        <taxon>Curculionidae</taxon>
        <taxon>Ceutorhynchinae</taxon>
        <taxon>Ceutorhynchus</taxon>
    </lineage>
</organism>
<protein>
    <submittedName>
        <fullName evidence="2">Uncharacterized protein</fullName>
    </submittedName>
</protein>
<proteinExistence type="predicted"/>
<feature type="transmembrane region" description="Helical" evidence="1">
    <location>
        <begin position="73"/>
        <end position="92"/>
    </location>
</feature>
<dbReference type="AlphaFoldDB" id="A0A9N9MKG7"/>
<keyword evidence="3" id="KW-1185">Reference proteome</keyword>